<feature type="region of interest" description="Disordered" evidence="5">
    <location>
        <begin position="339"/>
        <end position="391"/>
    </location>
</feature>
<dbReference type="SMART" id="SM00066">
    <property type="entry name" value="GAL4"/>
    <property type="match status" value="1"/>
</dbReference>
<evidence type="ECO:0000256" key="4">
    <source>
        <dbReference type="ARBA" id="ARBA00023242"/>
    </source>
</evidence>
<evidence type="ECO:0000256" key="5">
    <source>
        <dbReference type="SAM" id="MobiDB-lite"/>
    </source>
</evidence>
<feature type="domain" description="Zn(2)-C6 fungal-type" evidence="6">
    <location>
        <begin position="59"/>
        <end position="91"/>
    </location>
</feature>
<evidence type="ECO:0000313" key="8">
    <source>
        <dbReference type="Proteomes" id="UP000567179"/>
    </source>
</evidence>
<dbReference type="PROSITE" id="PS50048">
    <property type="entry name" value="ZN2_CY6_FUNGAL_2"/>
    <property type="match status" value="1"/>
</dbReference>
<evidence type="ECO:0000259" key="6">
    <source>
        <dbReference type="PROSITE" id="PS50048"/>
    </source>
</evidence>
<dbReference type="PANTHER" id="PTHR31069">
    <property type="entry name" value="OLEATE-ACTIVATED TRANSCRIPTION FACTOR 1-RELATED"/>
    <property type="match status" value="1"/>
</dbReference>
<protein>
    <recommendedName>
        <fullName evidence="6">Zn(2)-C6 fungal-type domain-containing protein</fullName>
    </recommendedName>
</protein>
<dbReference type="InterPro" id="IPR001138">
    <property type="entry name" value="Zn2Cys6_DnaBD"/>
</dbReference>
<dbReference type="GO" id="GO:0003677">
    <property type="term" value="F:DNA binding"/>
    <property type="evidence" value="ECO:0007669"/>
    <property type="project" value="UniProtKB-KW"/>
</dbReference>
<dbReference type="OrthoDB" id="2269373at2759"/>
<dbReference type="EMBL" id="JAACJJ010000028">
    <property type="protein sequence ID" value="KAF5321435.1"/>
    <property type="molecule type" value="Genomic_DNA"/>
</dbReference>
<dbReference type="Proteomes" id="UP000567179">
    <property type="component" value="Unassembled WGS sequence"/>
</dbReference>
<dbReference type="Pfam" id="PF00172">
    <property type="entry name" value="Zn_clus"/>
    <property type="match status" value="1"/>
</dbReference>
<dbReference type="CDD" id="cd00067">
    <property type="entry name" value="GAL4"/>
    <property type="match status" value="1"/>
</dbReference>
<dbReference type="PANTHER" id="PTHR31069:SF32">
    <property type="entry name" value="ARGININE METABOLISM REGULATION PROTEIN II"/>
    <property type="match status" value="1"/>
</dbReference>
<dbReference type="Gene3D" id="4.10.240.10">
    <property type="entry name" value="Zn(2)-C6 fungal-type DNA-binding domain"/>
    <property type="match status" value="1"/>
</dbReference>
<dbReference type="PROSITE" id="PS00463">
    <property type="entry name" value="ZN2_CY6_FUNGAL_1"/>
    <property type="match status" value="1"/>
</dbReference>
<dbReference type="InterPro" id="IPR036864">
    <property type="entry name" value="Zn2-C6_fun-type_DNA-bd_sf"/>
</dbReference>
<dbReference type="SUPFAM" id="SSF57701">
    <property type="entry name" value="Zn2/Cys6 DNA-binding domain"/>
    <property type="match status" value="1"/>
</dbReference>
<dbReference type="InterPro" id="IPR050675">
    <property type="entry name" value="OAF3"/>
</dbReference>
<feature type="region of interest" description="Disordered" evidence="5">
    <location>
        <begin position="1"/>
        <end position="56"/>
    </location>
</feature>
<organism evidence="7 8">
    <name type="scientific">Psilocybe cf. subviscida</name>
    <dbReference type="NCBI Taxonomy" id="2480587"/>
    <lineage>
        <taxon>Eukaryota</taxon>
        <taxon>Fungi</taxon>
        <taxon>Dikarya</taxon>
        <taxon>Basidiomycota</taxon>
        <taxon>Agaricomycotina</taxon>
        <taxon>Agaricomycetes</taxon>
        <taxon>Agaricomycetidae</taxon>
        <taxon>Agaricales</taxon>
        <taxon>Agaricineae</taxon>
        <taxon>Strophariaceae</taxon>
        <taxon>Psilocybe</taxon>
    </lineage>
</organism>
<name>A0A8H5BDV3_9AGAR</name>
<dbReference type="AlphaFoldDB" id="A0A8H5BDV3"/>
<evidence type="ECO:0000256" key="3">
    <source>
        <dbReference type="ARBA" id="ARBA00023163"/>
    </source>
</evidence>
<evidence type="ECO:0000256" key="1">
    <source>
        <dbReference type="ARBA" id="ARBA00023015"/>
    </source>
</evidence>
<evidence type="ECO:0000256" key="2">
    <source>
        <dbReference type="ARBA" id="ARBA00023125"/>
    </source>
</evidence>
<keyword evidence="2" id="KW-0238">DNA-binding</keyword>
<evidence type="ECO:0000313" key="7">
    <source>
        <dbReference type="EMBL" id="KAF5321435.1"/>
    </source>
</evidence>
<dbReference type="GO" id="GO:0000981">
    <property type="term" value="F:DNA-binding transcription factor activity, RNA polymerase II-specific"/>
    <property type="evidence" value="ECO:0007669"/>
    <property type="project" value="InterPro"/>
</dbReference>
<keyword evidence="1" id="KW-0805">Transcription regulation</keyword>
<feature type="region of interest" description="Disordered" evidence="5">
    <location>
        <begin position="124"/>
        <end position="213"/>
    </location>
</feature>
<feature type="compositionally biased region" description="Polar residues" evidence="5">
    <location>
        <begin position="13"/>
        <end position="29"/>
    </location>
</feature>
<comment type="caution">
    <text evidence="7">The sequence shown here is derived from an EMBL/GenBank/DDBJ whole genome shotgun (WGS) entry which is preliminary data.</text>
</comment>
<keyword evidence="8" id="KW-1185">Reference proteome</keyword>
<gene>
    <name evidence="7" type="ORF">D9619_001752</name>
</gene>
<feature type="compositionally biased region" description="Low complexity" evidence="5">
    <location>
        <begin position="370"/>
        <end position="384"/>
    </location>
</feature>
<sequence>MPRLQIPVRYLTESPQLITPPQHIMSSDSASRKKKAPSDPTPAPEGDHRKRRRNRTTQSCLNCHTSKRMCDRKRPACARCTQLGLTGLCVYEVDDPSQRQDTQDESSRLLKRVAELEGVIRELKNKPHPRWTQSGGSGDEFDKWHSRPGAEACSSNAPSPPGLSPDSHENGSSGRSSVAPVIRLQSPDARGSRTPFSPSSPIGGSSTGLATPTDDYAYSPVGIAGPNSLQDYDLASMFLNYPGLMTGPDSGTFPSIPENRYNKSGSHCGCVQDQSSYNTMLELSLRLRKATDVLSRNPNHQMGGFCQLHQRVSELDSFTTNALSDNVPGHSDRLHPGMQGGFPGSQMYSQRVAPPSRGSIQTGPWNLLPSGASSPSSIDDSFMSWEPPRRG</sequence>
<dbReference type="GO" id="GO:0008270">
    <property type="term" value="F:zinc ion binding"/>
    <property type="evidence" value="ECO:0007669"/>
    <property type="project" value="InterPro"/>
</dbReference>
<keyword evidence="3" id="KW-0804">Transcription</keyword>
<keyword evidence="4" id="KW-0539">Nucleus</keyword>
<proteinExistence type="predicted"/>
<feature type="compositionally biased region" description="Low complexity" evidence="5">
    <location>
        <begin position="195"/>
        <end position="208"/>
    </location>
</feature>
<accession>A0A8H5BDV3</accession>
<reference evidence="7 8" key="1">
    <citation type="journal article" date="2020" name="ISME J.">
        <title>Uncovering the hidden diversity of litter-decomposition mechanisms in mushroom-forming fungi.</title>
        <authorList>
            <person name="Floudas D."/>
            <person name="Bentzer J."/>
            <person name="Ahren D."/>
            <person name="Johansson T."/>
            <person name="Persson P."/>
            <person name="Tunlid A."/>
        </authorList>
    </citation>
    <scope>NUCLEOTIDE SEQUENCE [LARGE SCALE GENOMIC DNA]</scope>
    <source>
        <strain evidence="7 8">CBS 101986</strain>
    </source>
</reference>